<evidence type="ECO:0008006" key="4">
    <source>
        <dbReference type="Google" id="ProtNLM"/>
    </source>
</evidence>
<proteinExistence type="predicted"/>
<dbReference type="AlphaFoldDB" id="A0A7Y9PFV3"/>
<organism evidence="2 3">
    <name type="scientific">Granulicella arctica</name>
    <dbReference type="NCBI Taxonomy" id="940613"/>
    <lineage>
        <taxon>Bacteria</taxon>
        <taxon>Pseudomonadati</taxon>
        <taxon>Acidobacteriota</taxon>
        <taxon>Terriglobia</taxon>
        <taxon>Terriglobales</taxon>
        <taxon>Acidobacteriaceae</taxon>
        <taxon>Granulicella</taxon>
    </lineage>
</organism>
<gene>
    <name evidence="2" type="ORF">HDF17_001462</name>
</gene>
<comment type="caution">
    <text evidence="2">The sequence shown here is derived from an EMBL/GenBank/DDBJ whole genome shotgun (WGS) entry which is preliminary data.</text>
</comment>
<dbReference type="Proteomes" id="UP000589520">
    <property type="component" value="Unassembled WGS sequence"/>
</dbReference>
<dbReference type="EMBL" id="JACCCW010000001">
    <property type="protein sequence ID" value="NYF79175.1"/>
    <property type="molecule type" value="Genomic_DNA"/>
</dbReference>
<dbReference type="SUPFAM" id="SSF56925">
    <property type="entry name" value="OMPA-like"/>
    <property type="match status" value="1"/>
</dbReference>
<evidence type="ECO:0000313" key="2">
    <source>
        <dbReference type="EMBL" id="NYF79175.1"/>
    </source>
</evidence>
<dbReference type="InterPro" id="IPR011250">
    <property type="entry name" value="OMP/PagP_B-barrel"/>
</dbReference>
<feature type="chain" id="PRO_5030713332" description="Outer membrane protein beta-barrel domain-containing protein" evidence="1">
    <location>
        <begin position="26"/>
        <end position="202"/>
    </location>
</feature>
<name>A0A7Y9PFV3_9BACT</name>
<keyword evidence="3" id="KW-1185">Reference proteome</keyword>
<dbReference type="Gene3D" id="2.40.160.20">
    <property type="match status" value="1"/>
</dbReference>
<reference evidence="2 3" key="1">
    <citation type="submission" date="2020-07" db="EMBL/GenBank/DDBJ databases">
        <title>Genomic Encyclopedia of Type Strains, Phase IV (KMG-V): Genome sequencing to study the core and pangenomes of soil and plant-associated prokaryotes.</title>
        <authorList>
            <person name="Whitman W."/>
        </authorList>
    </citation>
    <scope>NUCLEOTIDE SEQUENCE [LARGE SCALE GENOMIC DNA]</scope>
    <source>
        <strain evidence="2 3">X4EP2</strain>
    </source>
</reference>
<protein>
    <recommendedName>
        <fullName evidence="4">Outer membrane protein beta-barrel domain-containing protein</fullName>
    </recommendedName>
</protein>
<evidence type="ECO:0000256" key="1">
    <source>
        <dbReference type="SAM" id="SignalP"/>
    </source>
</evidence>
<sequence length="202" mass="21925">MKPSIRAVQVAILILAASHVLFAHAQADPTATQRLRLSAFGGATGTDTGLNSGKNIGITAGLDLGFRSFFSLRPSVEVRGTYPIDKGSVDSQKNFLGGLKVEERFGRFHPYADILFGRGQINYDGGYPNASNTLLVLRSVSNVISPGVGLDLDLTNHLAFKADAQIQRYETPVTTSGVLYSKPITLGVIYRFDFNHRRHSSK</sequence>
<accession>A0A7Y9PFV3</accession>
<dbReference type="RefSeq" id="WP_179489217.1">
    <property type="nucleotide sequence ID" value="NZ_JACCCW010000001.1"/>
</dbReference>
<keyword evidence="1" id="KW-0732">Signal</keyword>
<feature type="signal peptide" evidence="1">
    <location>
        <begin position="1"/>
        <end position="25"/>
    </location>
</feature>
<evidence type="ECO:0000313" key="3">
    <source>
        <dbReference type="Proteomes" id="UP000589520"/>
    </source>
</evidence>